<keyword evidence="3" id="KW-1185">Reference proteome</keyword>
<evidence type="ECO:0000313" key="2">
    <source>
        <dbReference type="EMBL" id="MDJ1180381.1"/>
    </source>
</evidence>
<evidence type="ECO:0000256" key="1">
    <source>
        <dbReference type="SAM" id="MobiDB-lite"/>
    </source>
</evidence>
<protein>
    <submittedName>
        <fullName evidence="2">Uncharacterized protein</fullName>
    </submittedName>
</protein>
<evidence type="ECO:0000313" key="3">
    <source>
        <dbReference type="Proteomes" id="UP001231370"/>
    </source>
</evidence>
<organism evidence="2 3">
    <name type="scientific">Roseofilum halophilum BLCC-M91</name>
    <dbReference type="NCBI Taxonomy" id="3022259"/>
    <lineage>
        <taxon>Bacteria</taxon>
        <taxon>Bacillati</taxon>
        <taxon>Cyanobacteriota</taxon>
        <taxon>Cyanophyceae</taxon>
        <taxon>Desertifilales</taxon>
        <taxon>Desertifilaceae</taxon>
        <taxon>Roseofilum</taxon>
        <taxon>Roseofilum halophilum</taxon>
    </lineage>
</organism>
<reference evidence="2 3" key="1">
    <citation type="submission" date="2023-01" db="EMBL/GenBank/DDBJ databases">
        <title>Novel diversity within Roseofilum (Cyanobacteria; Desertifilaceae) from marine benthic mats with descriptions of four novel species.</title>
        <authorList>
            <person name="Wang Y."/>
            <person name="Berthold D.E."/>
            <person name="Hu J."/>
            <person name="Lefler F.W."/>
            <person name="Laughinghouse H.D. IV."/>
        </authorList>
    </citation>
    <scope>NUCLEOTIDE SEQUENCE [LARGE SCALE GENOMIC DNA]</scope>
    <source>
        <strain evidence="2 3">BLCC-M91</strain>
    </source>
</reference>
<gene>
    <name evidence="2" type="ORF">PJF56_16065</name>
</gene>
<sequence>MKTPKQVAPVERSLNPAPISGQNGVEASGIFDDVLDVAKTVAPIAAPFLTSLI</sequence>
<name>A0ABT7BPG5_9CYAN</name>
<feature type="region of interest" description="Disordered" evidence="1">
    <location>
        <begin position="1"/>
        <end position="22"/>
    </location>
</feature>
<dbReference type="EMBL" id="JAQPOK010000120">
    <property type="protein sequence ID" value="MDJ1180381.1"/>
    <property type="molecule type" value="Genomic_DNA"/>
</dbReference>
<dbReference type="Proteomes" id="UP001231370">
    <property type="component" value="Unassembled WGS sequence"/>
</dbReference>
<accession>A0ABT7BPG5</accession>
<comment type="caution">
    <text evidence="2">The sequence shown here is derived from an EMBL/GenBank/DDBJ whole genome shotgun (WGS) entry which is preliminary data.</text>
</comment>
<dbReference type="RefSeq" id="WP_283763683.1">
    <property type="nucleotide sequence ID" value="NZ_JAQPOK010000120.1"/>
</dbReference>
<proteinExistence type="predicted"/>